<keyword evidence="2" id="KW-1185">Reference proteome</keyword>
<proteinExistence type="predicted"/>
<evidence type="ECO:0000313" key="1">
    <source>
        <dbReference type="EMBL" id="TFL03833.1"/>
    </source>
</evidence>
<evidence type="ECO:0000313" key="2">
    <source>
        <dbReference type="Proteomes" id="UP000305067"/>
    </source>
</evidence>
<reference evidence="1 2" key="1">
    <citation type="journal article" date="2019" name="Nat. Ecol. Evol.">
        <title>Megaphylogeny resolves global patterns of mushroom evolution.</title>
        <authorList>
            <person name="Varga T."/>
            <person name="Krizsan K."/>
            <person name="Foldi C."/>
            <person name="Dima B."/>
            <person name="Sanchez-Garcia M."/>
            <person name="Sanchez-Ramirez S."/>
            <person name="Szollosi G.J."/>
            <person name="Szarkandi J.G."/>
            <person name="Papp V."/>
            <person name="Albert L."/>
            <person name="Andreopoulos W."/>
            <person name="Angelini C."/>
            <person name="Antonin V."/>
            <person name="Barry K.W."/>
            <person name="Bougher N.L."/>
            <person name="Buchanan P."/>
            <person name="Buyck B."/>
            <person name="Bense V."/>
            <person name="Catcheside P."/>
            <person name="Chovatia M."/>
            <person name="Cooper J."/>
            <person name="Damon W."/>
            <person name="Desjardin D."/>
            <person name="Finy P."/>
            <person name="Geml J."/>
            <person name="Haridas S."/>
            <person name="Hughes K."/>
            <person name="Justo A."/>
            <person name="Karasinski D."/>
            <person name="Kautmanova I."/>
            <person name="Kiss B."/>
            <person name="Kocsube S."/>
            <person name="Kotiranta H."/>
            <person name="LaButti K.M."/>
            <person name="Lechner B.E."/>
            <person name="Liimatainen K."/>
            <person name="Lipzen A."/>
            <person name="Lukacs Z."/>
            <person name="Mihaltcheva S."/>
            <person name="Morgado L.N."/>
            <person name="Niskanen T."/>
            <person name="Noordeloos M.E."/>
            <person name="Ohm R.A."/>
            <person name="Ortiz-Santana B."/>
            <person name="Ovrebo C."/>
            <person name="Racz N."/>
            <person name="Riley R."/>
            <person name="Savchenko A."/>
            <person name="Shiryaev A."/>
            <person name="Soop K."/>
            <person name="Spirin V."/>
            <person name="Szebenyi C."/>
            <person name="Tomsovsky M."/>
            <person name="Tulloss R.E."/>
            <person name="Uehling J."/>
            <person name="Grigoriev I.V."/>
            <person name="Vagvolgyi C."/>
            <person name="Papp T."/>
            <person name="Martin F.M."/>
            <person name="Miettinen O."/>
            <person name="Hibbett D.S."/>
            <person name="Nagy L.G."/>
        </authorList>
    </citation>
    <scope>NUCLEOTIDE SEQUENCE [LARGE SCALE GENOMIC DNA]</scope>
    <source>
        <strain evidence="1 2">CBS 309.79</strain>
    </source>
</reference>
<dbReference type="AlphaFoldDB" id="A0A5C3QPC5"/>
<sequence>MPVPSLPTELLDQVLSLAIRKHDRPIDILLAHSTFYAIGLRELHQYLSFCTVKRLQRFSKQPPKLSYHPRAIDIQLAGGVHEPDLILLIRDILVSRCRFQSARRLLREEADDTTISTSVRHLNLCFNSHNGDPNISKLRDVFSVVNPQTFCWTGPDPGHHFSNAIIPTAALYLLQAASHWTNLQELTLTHISFLAFSPLRGSTVTRIAAPEPPFTALPLLDLHTITLGQVIFLAPWLVVRILESQPSLKKLRLVDAYRESIWGRRIRQADIEATVEDEFEDDDGWLLARAKEVVSCESQTERIVGGDRMDGEK</sequence>
<protein>
    <recommendedName>
        <fullName evidence="3">F-box domain-containing protein</fullName>
    </recommendedName>
</protein>
<accession>A0A5C3QPC5</accession>
<dbReference type="OrthoDB" id="2587912at2759"/>
<dbReference type="Proteomes" id="UP000305067">
    <property type="component" value="Unassembled WGS sequence"/>
</dbReference>
<gene>
    <name evidence="1" type="ORF">BDV98DRAFT_563129</name>
</gene>
<dbReference type="EMBL" id="ML178819">
    <property type="protein sequence ID" value="TFL03833.1"/>
    <property type="molecule type" value="Genomic_DNA"/>
</dbReference>
<evidence type="ECO:0008006" key="3">
    <source>
        <dbReference type="Google" id="ProtNLM"/>
    </source>
</evidence>
<organism evidence="1 2">
    <name type="scientific">Pterulicium gracile</name>
    <dbReference type="NCBI Taxonomy" id="1884261"/>
    <lineage>
        <taxon>Eukaryota</taxon>
        <taxon>Fungi</taxon>
        <taxon>Dikarya</taxon>
        <taxon>Basidiomycota</taxon>
        <taxon>Agaricomycotina</taxon>
        <taxon>Agaricomycetes</taxon>
        <taxon>Agaricomycetidae</taxon>
        <taxon>Agaricales</taxon>
        <taxon>Pleurotineae</taxon>
        <taxon>Pterulaceae</taxon>
        <taxon>Pterulicium</taxon>
    </lineage>
</organism>
<name>A0A5C3QPC5_9AGAR</name>